<reference evidence="1 2" key="1">
    <citation type="submission" date="2014-04" db="EMBL/GenBank/DDBJ databases">
        <authorList>
            <consortium name="DOE Joint Genome Institute"/>
            <person name="Kuo A."/>
            <person name="Ruytinx J."/>
            <person name="Rineau F."/>
            <person name="Colpaert J."/>
            <person name="Kohler A."/>
            <person name="Nagy L.G."/>
            <person name="Floudas D."/>
            <person name="Copeland A."/>
            <person name="Barry K.W."/>
            <person name="Cichocki N."/>
            <person name="Veneault-Fourrey C."/>
            <person name="LaButti K."/>
            <person name="Lindquist E.A."/>
            <person name="Lipzen A."/>
            <person name="Lundell T."/>
            <person name="Morin E."/>
            <person name="Murat C."/>
            <person name="Sun H."/>
            <person name="Tunlid A."/>
            <person name="Henrissat B."/>
            <person name="Grigoriev I.V."/>
            <person name="Hibbett D.S."/>
            <person name="Martin F."/>
            <person name="Nordberg H.P."/>
            <person name="Cantor M.N."/>
            <person name="Hua S.X."/>
        </authorList>
    </citation>
    <scope>NUCLEOTIDE SEQUENCE [LARGE SCALE GENOMIC DNA]</scope>
    <source>
        <strain evidence="1 2">UH-Slu-Lm8-n1</strain>
    </source>
</reference>
<reference evidence="2" key="2">
    <citation type="submission" date="2015-01" db="EMBL/GenBank/DDBJ databases">
        <title>Evolutionary Origins and Diversification of the Mycorrhizal Mutualists.</title>
        <authorList>
            <consortium name="DOE Joint Genome Institute"/>
            <consortium name="Mycorrhizal Genomics Consortium"/>
            <person name="Kohler A."/>
            <person name="Kuo A."/>
            <person name="Nagy L.G."/>
            <person name="Floudas D."/>
            <person name="Copeland A."/>
            <person name="Barry K.W."/>
            <person name="Cichocki N."/>
            <person name="Veneault-Fourrey C."/>
            <person name="LaButti K."/>
            <person name="Lindquist E.A."/>
            <person name="Lipzen A."/>
            <person name="Lundell T."/>
            <person name="Morin E."/>
            <person name="Murat C."/>
            <person name="Riley R."/>
            <person name="Ohm R."/>
            <person name="Sun H."/>
            <person name="Tunlid A."/>
            <person name="Henrissat B."/>
            <person name="Grigoriev I.V."/>
            <person name="Hibbett D.S."/>
            <person name="Martin F."/>
        </authorList>
    </citation>
    <scope>NUCLEOTIDE SEQUENCE [LARGE SCALE GENOMIC DNA]</scope>
    <source>
        <strain evidence="2">UH-Slu-Lm8-n1</strain>
    </source>
</reference>
<dbReference type="InParanoid" id="A0A0D0AR39"/>
<organism evidence="1 2">
    <name type="scientific">Suillus luteus UH-Slu-Lm8-n1</name>
    <dbReference type="NCBI Taxonomy" id="930992"/>
    <lineage>
        <taxon>Eukaryota</taxon>
        <taxon>Fungi</taxon>
        <taxon>Dikarya</taxon>
        <taxon>Basidiomycota</taxon>
        <taxon>Agaricomycotina</taxon>
        <taxon>Agaricomycetes</taxon>
        <taxon>Agaricomycetidae</taxon>
        <taxon>Boletales</taxon>
        <taxon>Suillineae</taxon>
        <taxon>Suillaceae</taxon>
        <taxon>Suillus</taxon>
    </lineage>
</organism>
<keyword evidence="2" id="KW-1185">Reference proteome</keyword>
<evidence type="ECO:0000313" key="1">
    <source>
        <dbReference type="EMBL" id="KIK36757.1"/>
    </source>
</evidence>
<gene>
    <name evidence="1" type="ORF">CY34DRAFT_811015</name>
</gene>
<evidence type="ECO:0000313" key="2">
    <source>
        <dbReference type="Proteomes" id="UP000054485"/>
    </source>
</evidence>
<sequence length="63" mass="6906">MSLMEDHADEFFQYVERHDRYLSVCGCMGGVVTGPPSVCGLATPSSANGYCQPRCNHVFVGDY</sequence>
<proteinExistence type="predicted"/>
<accession>A0A0D0AR39</accession>
<dbReference type="AlphaFoldDB" id="A0A0D0AR39"/>
<dbReference type="Proteomes" id="UP000054485">
    <property type="component" value="Unassembled WGS sequence"/>
</dbReference>
<name>A0A0D0AR39_9AGAM</name>
<dbReference type="EMBL" id="KN835501">
    <property type="protein sequence ID" value="KIK36757.1"/>
    <property type="molecule type" value="Genomic_DNA"/>
</dbReference>
<dbReference type="HOGENOM" id="CLU_2887345_0_0_1"/>
<protein>
    <submittedName>
        <fullName evidence="1">Uncharacterized protein</fullName>
    </submittedName>
</protein>